<proteinExistence type="inferred from homology"/>
<sequence length="246" mass="29137">MNNIDLEEIEKFEPLQWTMPREITNDEAKSNDTEQTCEQISILEQIFPPRVWTRTIDGSEPKMWKQTISRELPTRCDLRNMMNALAYRNEFYKAHATGICEIRSVLYSLVFDEILRQVILVDEDLGAVLYRVYREFRHVIFLYKHLVEKSIEVPPPMDADDTIEPELIKEIEDLKTVNNDLTIKCRHSKQAYSEALKKKQAIQDRKYPMIVREIYKNLMNDIRRSTGQIKDQFALIKPPTDWKPQT</sequence>
<evidence type="ECO:0000256" key="1">
    <source>
        <dbReference type="ARBA" id="ARBA00023017"/>
    </source>
</evidence>
<keyword evidence="6" id="KW-1185">Reference proteome</keyword>
<dbReference type="PANTHER" id="PTHR13183:SF0">
    <property type="entry name" value="AXONEMAL DYNEIN LIGHT INTERMEDIATE POLYPEPTIDE 1"/>
    <property type="match status" value="1"/>
</dbReference>
<dbReference type="EMBL" id="CABPRJ010000484">
    <property type="protein sequence ID" value="VVC28872.1"/>
    <property type="molecule type" value="Genomic_DNA"/>
</dbReference>
<dbReference type="GO" id="GO:0030286">
    <property type="term" value="C:dynein complex"/>
    <property type="evidence" value="ECO:0007669"/>
    <property type="project" value="UniProtKB-KW"/>
</dbReference>
<keyword evidence="2" id="KW-0175">Coiled coil</keyword>
<reference evidence="5 6" key="1">
    <citation type="submission" date="2019-08" db="EMBL/GenBank/DDBJ databases">
        <authorList>
            <person name="Alioto T."/>
            <person name="Alioto T."/>
            <person name="Gomez Garrido J."/>
        </authorList>
    </citation>
    <scope>NUCLEOTIDE SEQUENCE [LARGE SCALE GENOMIC DNA]</scope>
</reference>
<dbReference type="Pfam" id="PF10211">
    <property type="entry name" value="Ax_dynein_light"/>
    <property type="match status" value="1"/>
</dbReference>
<evidence type="ECO:0000256" key="3">
    <source>
        <dbReference type="ARBA" id="ARBA00023175"/>
    </source>
</evidence>
<evidence type="ECO:0000313" key="5">
    <source>
        <dbReference type="EMBL" id="VVC28872.1"/>
    </source>
</evidence>
<protein>
    <submittedName>
        <fullName evidence="5">Axonemal dynein light chain</fullName>
    </submittedName>
</protein>
<evidence type="ECO:0000313" key="6">
    <source>
        <dbReference type="Proteomes" id="UP000325440"/>
    </source>
</evidence>
<dbReference type="OrthoDB" id="6593717at2759"/>
<dbReference type="InterPro" id="IPR019347">
    <property type="entry name" value="Axonemal_dynein_light_chain"/>
</dbReference>
<evidence type="ECO:0000256" key="2">
    <source>
        <dbReference type="ARBA" id="ARBA00023054"/>
    </source>
</evidence>
<name>A0A5E4MEY3_9HEMI</name>
<dbReference type="PANTHER" id="PTHR13183">
    <property type="entry name" value="AXONEMAL INNER ARM DYNEIN LIGHT CHAIN 28"/>
    <property type="match status" value="1"/>
</dbReference>
<organism evidence="5 6">
    <name type="scientific">Cinara cedri</name>
    <dbReference type="NCBI Taxonomy" id="506608"/>
    <lineage>
        <taxon>Eukaryota</taxon>
        <taxon>Metazoa</taxon>
        <taxon>Ecdysozoa</taxon>
        <taxon>Arthropoda</taxon>
        <taxon>Hexapoda</taxon>
        <taxon>Insecta</taxon>
        <taxon>Pterygota</taxon>
        <taxon>Neoptera</taxon>
        <taxon>Paraneoptera</taxon>
        <taxon>Hemiptera</taxon>
        <taxon>Sternorrhyncha</taxon>
        <taxon>Aphidomorpha</taxon>
        <taxon>Aphidoidea</taxon>
        <taxon>Aphididae</taxon>
        <taxon>Lachninae</taxon>
        <taxon>Cinara</taxon>
    </lineage>
</organism>
<keyword evidence="1" id="KW-0243">Dynein</keyword>
<dbReference type="AlphaFoldDB" id="A0A5E4MEY3"/>
<gene>
    <name evidence="5" type="ORF">CINCED_3A010203</name>
</gene>
<dbReference type="GO" id="GO:0005930">
    <property type="term" value="C:axoneme"/>
    <property type="evidence" value="ECO:0007669"/>
    <property type="project" value="TreeGrafter"/>
</dbReference>
<accession>A0A5E4MEY3</accession>
<keyword evidence="3" id="KW-0505">Motor protein</keyword>
<dbReference type="Proteomes" id="UP000325440">
    <property type="component" value="Unassembled WGS sequence"/>
</dbReference>
<dbReference type="GO" id="GO:0045504">
    <property type="term" value="F:dynein heavy chain binding"/>
    <property type="evidence" value="ECO:0007669"/>
    <property type="project" value="TreeGrafter"/>
</dbReference>
<evidence type="ECO:0000256" key="4">
    <source>
        <dbReference type="ARBA" id="ARBA00038114"/>
    </source>
</evidence>
<comment type="similarity">
    <text evidence="4">Belongs to the inner dynein arm light chain family.</text>
</comment>